<keyword evidence="3" id="KW-1185">Reference proteome</keyword>
<organism evidence="2 3">
    <name type="scientific">Alosa alosa</name>
    <name type="common">allis shad</name>
    <dbReference type="NCBI Taxonomy" id="278164"/>
    <lineage>
        <taxon>Eukaryota</taxon>
        <taxon>Metazoa</taxon>
        <taxon>Chordata</taxon>
        <taxon>Craniata</taxon>
        <taxon>Vertebrata</taxon>
        <taxon>Euteleostomi</taxon>
        <taxon>Actinopterygii</taxon>
        <taxon>Neopterygii</taxon>
        <taxon>Teleostei</taxon>
        <taxon>Clupei</taxon>
        <taxon>Clupeiformes</taxon>
        <taxon>Clupeoidei</taxon>
        <taxon>Clupeidae</taxon>
        <taxon>Alosa</taxon>
    </lineage>
</organism>
<protein>
    <submittedName>
        <fullName evidence="2">Uncharacterized protein</fullName>
    </submittedName>
</protein>
<proteinExistence type="predicted"/>
<dbReference type="AlphaFoldDB" id="A0AAV6GN14"/>
<dbReference type="EMBL" id="JADWDJ010000010">
    <property type="protein sequence ID" value="KAG5275105.1"/>
    <property type="molecule type" value="Genomic_DNA"/>
</dbReference>
<dbReference type="Proteomes" id="UP000823561">
    <property type="component" value="Chromosome 10"/>
</dbReference>
<reference evidence="2" key="1">
    <citation type="submission" date="2020-10" db="EMBL/GenBank/DDBJ databases">
        <title>Chromosome-scale genome assembly of the Allis shad, Alosa alosa.</title>
        <authorList>
            <person name="Margot Z."/>
            <person name="Christophe K."/>
            <person name="Cabau C."/>
            <person name="Louis A."/>
            <person name="Berthelot C."/>
            <person name="Parey E."/>
            <person name="Roest Crollius H."/>
            <person name="Montfort J."/>
            <person name="Robinson-Rechavi M."/>
            <person name="Bucao C."/>
            <person name="Bouchez O."/>
            <person name="Gislard M."/>
            <person name="Lluch J."/>
            <person name="Milhes M."/>
            <person name="Lampietro C."/>
            <person name="Lopez Roques C."/>
            <person name="Donnadieu C."/>
            <person name="Braasch I."/>
            <person name="Desvignes T."/>
            <person name="Postlethwait J."/>
            <person name="Bobe J."/>
            <person name="Guiguen Y."/>
        </authorList>
    </citation>
    <scope>NUCLEOTIDE SEQUENCE</scope>
    <source>
        <strain evidence="2">M-15738</strain>
        <tissue evidence="2">Blood</tissue>
    </source>
</reference>
<evidence type="ECO:0000313" key="3">
    <source>
        <dbReference type="Proteomes" id="UP000823561"/>
    </source>
</evidence>
<evidence type="ECO:0000256" key="1">
    <source>
        <dbReference type="SAM" id="MobiDB-lite"/>
    </source>
</evidence>
<feature type="non-terminal residue" evidence="2">
    <location>
        <position position="1"/>
    </location>
</feature>
<evidence type="ECO:0000313" key="2">
    <source>
        <dbReference type="EMBL" id="KAG5275105.1"/>
    </source>
</evidence>
<comment type="caution">
    <text evidence="2">The sequence shown here is derived from an EMBL/GenBank/DDBJ whole genome shotgun (WGS) entry which is preliminary data.</text>
</comment>
<name>A0AAV6GN14_9TELE</name>
<feature type="region of interest" description="Disordered" evidence="1">
    <location>
        <begin position="298"/>
        <end position="318"/>
    </location>
</feature>
<accession>A0AAV6GN14</accession>
<sequence>DGFISIVCDIPKHFGEATDCQLYTGDERQSYLKTKTSKSATGDLFCQFTVNKDDLFRRLQSVRSRGVSCDYTVNTEPPSLSPRSDPYNFTGLSVITRKAHLPSSQPAPAVTAAPPPRPHLKISPAVLRESSTVQMTCEVPQSQSASLCLFYLDGIEAAPYSHPSCQMSLSGVQIQQWTRQSSPLEAKVGCNYLTEGERTQSDHSDYVALTVLDRLQKPNIMVLHDGSISIVCDIPKHFGEATHCQLYTGDERQSYLKTKTSKSATGDLFCQFTVNKDDLFRRLQSVRSRGVSCDYTVNTEPPSLSPRSDPYNFTDEPEMTTSYSQQSVTFGTFCLAHPEAPTSKQTDEKQL</sequence>
<gene>
    <name evidence="2" type="ORF">AALO_G00143600</name>
</gene>